<dbReference type="GO" id="GO:0016787">
    <property type="term" value="F:hydrolase activity"/>
    <property type="evidence" value="ECO:0007669"/>
    <property type="project" value="UniProtKB-KW"/>
</dbReference>
<comment type="caution">
    <text evidence="7">The sequence shown here is derived from an EMBL/GenBank/DDBJ whole genome shotgun (WGS) entry which is preliminary data.</text>
</comment>
<reference evidence="8" key="1">
    <citation type="journal article" date="2019" name="Int. J. Syst. Evol. Microbiol.">
        <title>The Global Catalogue of Microorganisms (GCM) 10K type strain sequencing project: providing services to taxonomists for standard genome sequencing and annotation.</title>
        <authorList>
            <consortium name="The Broad Institute Genomics Platform"/>
            <consortium name="The Broad Institute Genome Sequencing Center for Infectious Disease"/>
            <person name="Wu L."/>
            <person name="Ma J."/>
        </authorList>
    </citation>
    <scope>NUCLEOTIDE SEQUENCE [LARGE SCALE GENOMIC DNA]</scope>
    <source>
        <strain evidence="8">CECT 8570</strain>
    </source>
</reference>
<evidence type="ECO:0000256" key="3">
    <source>
        <dbReference type="ARBA" id="ARBA00022723"/>
    </source>
</evidence>
<evidence type="ECO:0000256" key="5">
    <source>
        <dbReference type="ARBA" id="ARBA00023211"/>
    </source>
</evidence>
<accession>A0ABV8V124</accession>
<sequence>MTKQFRTLFLSDIHLGSRHCNARLLLETLSKVKADTIYLLGDIVDLWELKKNHHWHSTHTAVLNHFKNLAQQGVRIVYVPGNHDAPLRQHCGVFPPGIEICRETEHRTKRNQRLLLIHGDCFDNALYCAPWLYWLGDRAYDLLLYINRHYARLSFWRGKPYRSLAGFVKQRFHKSQQLLQTYRQLALQHAQDRGFDGIVCGHIHHPELFHQAKHSYANCGDWIESYTLLAEDQAGNLHLLDASQLNQADERADEALAQVA</sequence>
<keyword evidence="8" id="KW-1185">Reference proteome</keyword>
<keyword evidence="3" id="KW-0479">Metal-binding</keyword>
<dbReference type="PANTHER" id="PTHR34990:SF2">
    <property type="entry name" value="BLL8164 PROTEIN"/>
    <property type="match status" value="1"/>
</dbReference>
<dbReference type="InterPro" id="IPR029052">
    <property type="entry name" value="Metallo-depent_PP-like"/>
</dbReference>
<keyword evidence="1" id="KW-1003">Cell membrane</keyword>
<keyword evidence="5" id="KW-0464">Manganese</keyword>
<organism evidence="7 8">
    <name type="scientific">Simiduia curdlanivorans</name>
    <dbReference type="NCBI Taxonomy" id="1492769"/>
    <lineage>
        <taxon>Bacteria</taxon>
        <taxon>Pseudomonadati</taxon>
        <taxon>Pseudomonadota</taxon>
        <taxon>Gammaproteobacteria</taxon>
        <taxon>Cellvibrionales</taxon>
        <taxon>Cellvibrionaceae</taxon>
        <taxon>Simiduia</taxon>
    </lineage>
</organism>
<dbReference type="Pfam" id="PF00149">
    <property type="entry name" value="Metallophos"/>
    <property type="match status" value="1"/>
</dbReference>
<evidence type="ECO:0000313" key="7">
    <source>
        <dbReference type="EMBL" id="MFC4361558.1"/>
    </source>
</evidence>
<dbReference type="InterPro" id="IPR004843">
    <property type="entry name" value="Calcineurin-like_PHP"/>
</dbReference>
<gene>
    <name evidence="7" type="ORF">ACFOX3_04540</name>
</gene>
<evidence type="ECO:0000256" key="4">
    <source>
        <dbReference type="ARBA" id="ARBA00023136"/>
    </source>
</evidence>
<evidence type="ECO:0000259" key="6">
    <source>
        <dbReference type="Pfam" id="PF00149"/>
    </source>
</evidence>
<proteinExistence type="predicted"/>
<dbReference type="Proteomes" id="UP001595840">
    <property type="component" value="Unassembled WGS sequence"/>
</dbReference>
<dbReference type="InterPro" id="IPR043461">
    <property type="entry name" value="LpxH-like"/>
</dbReference>
<evidence type="ECO:0000256" key="2">
    <source>
        <dbReference type="ARBA" id="ARBA00022519"/>
    </source>
</evidence>
<feature type="domain" description="Calcineurin-like phosphoesterase" evidence="6">
    <location>
        <begin position="5"/>
        <end position="206"/>
    </location>
</feature>
<dbReference type="SUPFAM" id="SSF56300">
    <property type="entry name" value="Metallo-dependent phosphatases"/>
    <property type="match status" value="1"/>
</dbReference>
<keyword evidence="2" id="KW-0997">Cell inner membrane</keyword>
<keyword evidence="7" id="KW-0378">Hydrolase</keyword>
<dbReference type="RefSeq" id="WP_290259509.1">
    <property type="nucleotide sequence ID" value="NZ_JAUFQG010000004.1"/>
</dbReference>
<protein>
    <submittedName>
        <fullName evidence="7">UDP-2,3-diacylglucosamine diphosphatase</fullName>
        <ecNumber evidence="7">3.6.1.54</ecNumber>
    </submittedName>
</protein>
<dbReference type="EC" id="3.6.1.54" evidence="7"/>
<dbReference type="EMBL" id="JBHSCX010000003">
    <property type="protein sequence ID" value="MFC4361558.1"/>
    <property type="molecule type" value="Genomic_DNA"/>
</dbReference>
<keyword evidence="4" id="KW-0472">Membrane</keyword>
<dbReference type="Gene3D" id="3.60.21.10">
    <property type="match status" value="1"/>
</dbReference>
<evidence type="ECO:0000313" key="8">
    <source>
        <dbReference type="Proteomes" id="UP001595840"/>
    </source>
</evidence>
<name>A0ABV8V124_9GAMM</name>
<dbReference type="PANTHER" id="PTHR34990">
    <property type="entry name" value="UDP-2,3-DIACYLGLUCOSAMINE HYDROLASE-RELATED"/>
    <property type="match status" value="1"/>
</dbReference>
<evidence type="ECO:0000256" key="1">
    <source>
        <dbReference type="ARBA" id="ARBA00022475"/>
    </source>
</evidence>
<dbReference type="CDD" id="cd07398">
    <property type="entry name" value="MPP_YbbF-LpxH"/>
    <property type="match status" value="1"/>
</dbReference>